<comment type="caution">
    <text evidence="2">The sequence shown here is derived from an EMBL/GenBank/DDBJ whole genome shotgun (WGS) entry which is preliminary data.</text>
</comment>
<feature type="domain" description="Nudix hydrolase" evidence="1">
    <location>
        <begin position="55"/>
        <end position="220"/>
    </location>
</feature>
<dbReference type="PROSITE" id="PS51462">
    <property type="entry name" value="NUDIX"/>
    <property type="match status" value="1"/>
</dbReference>
<name>A0AA41G623_9EURY</name>
<dbReference type="SUPFAM" id="SSF55811">
    <property type="entry name" value="Nudix"/>
    <property type="match status" value="1"/>
</dbReference>
<dbReference type="AlphaFoldDB" id="A0AA41G623"/>
<evidence type="ECO:0000313" key="3">
    <source>
        <dbReference type="Proteomes" id="UP001166304"/>
    </source>
</evidence>
<dbReference type="Gene3D" id="3.90.79.10">
    <property type="entry name" value="Nucleoside Triphosphate Pyrophosphohydrolase"/>
    <property type="match status" value="1"/>
</dbReference>
<reference evidence="2" key="1">
    <citation type="submission" date="2021-06" db="EMBL/GenBank/DDBJ databases">
        <title>New haloarchaea isolates fom saline soil.</title>
        <authorList>
            <person name="Duran-Viseras A."/>
            <person name="Sanchez-Porro C.S."/>
            <person name="Ventosa A."/>
        </authorList>
    </citation>
    <scope>NUCLEOTIDE SEQUENCE</scope>
    <source>
        <strain evidence="2">JCM 18369</strain>
    </source>
</reference>
<organism evidence="2 3">
    <name type="scientific">Haloarcula salina</name>
    <dbReference type="NCBI Taxonomy" id="1429914"/>
    <lineage>
        <taxon>Archaea</taxon>
        <taxon>Methanobacteriati</taxon>
        <taxon>Methanobacteriota</taxon>
        <taxon>Stenosarchaea group</taxon>
        <taxon>Halobacteria</taxon>
        <taxon>Halobacteriales</taxon>
        <taxon>Haloarculaceae</taxon>
        <taxon>Haloarcula</taxon>
    </lineage>
</organism>
<gene>
    <name evidence="2" type="ORF">KTS37_03135</name>
</gene>
<dbReference type="InterPro" id="IPR015797">
    <property type="entry name" value="NUDIX_hydrolase-like_dom_sf"/>
</dbReference>
<sequence length="220" mass="24040">MTEEDAPESDESTVPAENYIEMVNQTSVERRIADLEAAFDEVPVTERTFHLSAEEYTDVFAATQGTGFAENSVVFPVRSADEFPEISENLPEQAAADARDRALLVLGRGADLWALPGGGQGVEFESMQGTALRRLNEQTGVRSTISGVAEVVHSKYYPDTDAEGSVHTLDVYFRGEYAKGSIDIDESELTGAAWFAEPPERLTEGAEKVFEAFLDESSDD</sequence>
<dbReference type="InterPro" id="IPR000086">
    <property type="entry name" value="NUDIX_hydrolase_dom"/>
</dbReference>
<dbReference type="EMBL" id="JAHQXE010000001">
    <property type="protein sequence ID" value="MBV0900772.1"/>
    <property type="molecule type" value="Genomic_DNA"/>
</dbReference>
<proteinExistence type="predicted"/>
<dbReference type="RefSeq" id="WP_162411949.1">
    <property type="nucleotide sequence ID" value="NZ_JAHQXE010000001.1"/>
</dbReference>
<dbReference type="Proteomes" id="UP001166304">
    <property type="component" value="Unassembled WGS sequence"/>
</dbReference>
<evidence type="ECO:0000313" key="2">
    <source>
        <dbReference type="EMBL" id="MBV0900772.1"/>
    </source>
</evidence>
<evidence type="ECO:0000259" key="1">
    <source>
        <dbReference type="PROSITE" id="PS51462"/>
    </source>
</evidence>
<protein>
    <submittedName>
        <fullName evidence="2">NUDIX domain-containing protein</fullName>
    </submittedName>
</protein>
<keyword evidence="3" id="KW-1185">Reference proteome</keyword>
<dbReference type="Pfam" id="PF00293">
    <property type="entry name" value="NUDIX"/>
    <property type="match status" value="1"/>
</dbReference>
<accession>A0AA41G623</accession>